<protein>
    <submittedName>
        <fullName evidence="2">Tetratricopeptide repeat protein</fullName>
    </submittedName>
</protein>
<reference evidence="2 3" key="1">
    <citation type="submission" date="2020-07" db="EMBL/GenBank/DDBJ databases">
        <authorList>
            <person name="Feng X."/>
        </authorList>
    </citation>
    <scope>NUCLEOTIDE SEQUENCE [LARGE SCALE GENOMIC DNA]</scope>
    <source>
        <strain evidence="2 3">JCM14086</strain>
    </source>
</reference>
<feature type="repeat" description="TPR" evidence="1">
    <location>
        <begin position="415"/>
        <end position="448"/>
    </location>
</feature>
<comment type="caution">
    <text evidence="2">The sequence shown here is derived from an EMBL/GenBank/DDBJ whole genome shotgun (WGS) entry which is preliminary data.</text>
</comment>
<evidence type="ECO:0000256" key="1">
    <source>
        <dbReference type="PROSITE-ProRule" id="PRU00339"/>
    </source>
</evidence>
<dbReference type="EMBL" id="JACHVA010000083">
    <property type="protein sequence ID" value="MBC2602250.1"/>
    <property type="molecule type" value="Genomic_DNA"/>
</dbReference>
<dbReference type="PROSITE" id="PS50005">
    <property type="entry name" value="TPR"/>
    <property type="match status" value="1"/>
</dbReference>
<dbReference type="RefSeq" id="WP_185692947.1">
    <property type="nucleotide sequence ID" value="NZ_JACHVA010000083.1"/>
</dbReference>
<evidence type="ECO:0000313" key="2">
    <source>
        <dbReference type="EMBL" id="MBC2602250.1"/>
    </source>
</evidence>
<dbReference type="InterPro" id="IPR019734">
    <property type="entry name" value="TPR_rpt"/>
</dbReference>
<proteinExistence type="predicted"/>
<dbReference type="Gene3D" id="1.25.40.10">
    <property type="entry name" value="Tetratricopeptide repeat domain"/>
    <property type="match status" value="2"/>
</dbReference>
<evidence type="ECO:0000313" key="3">
    <source>
        <dbReference type="Proteomes" id="UP000525652"/>
    </source>
</evidence>
<keyword evidence="3" id="KW-1185">Reference proteome</keyword>
<sequence length="867" mass="97162">MRLRPTLAYFLRYFPIFLLIGILSPLSAQFEDLEDFPLDENPIEERAEALRNLEGGVRAVRTGLSGLGIELLLPLTKNELLTPEEQNEASLNLLTALIQMDRPGVVIQLLRDSGDTDSPSIRLRWAMADFLLGNSVQTRNRLRTISPDQLTPQDLPWYYFMLGLLADRQNDLARANEYFGLANRSTQSPFLLDTFDSIRARLDILRGQVDEATVISLKNQYESAVALPMRLQLAREYALVLMGLGRTEEAITFLEEFANTTEADDSTIADEILLPLAVFRGLSTPEGKATLWEILRTGNDRDNLRIALNLLLRDIGEAKPSQASTMAAIIDSRQDHPIRDRLLFARAELLSRLGNQAEAMELVEELLKEYPGSQIRQAARLSSAFLAWQQDPPQYRTAAARLLEVIPQLPKDERPFYLQLVGDLYFQNGDYSSATFAYRQAWNLEPTEGTAFQYTLAMLETGLTRQVLDWRNENIVDNPVISAEVRWRIDWNLARTMIRDGLTDEALVEIRSVLSQEDLPLSTRHNFAWLEAYTLSLLGRDADALAEIDSLLATLSKPATAESAPIDGQAVDSILAQTLLLKGEILFKNGETERGTEVMNDLRSRFPNRRAAVLSYLFEARYFAGRDLTGQAQQRLVNLADRFPDSDYAPLALFEAAIIAESRGTPESVSESIRFLESIVNRFPNHQLAIHARLKEGEILRSVGDFSSARLLFQNTANRYSNHPLHYLADIGSAETILANPDASNEDLLDAAAALAKVGSVPEIPSAVLLESQLKRAEALRRAGELEQARDSLWQSVSPLLDQRDPDNASLAFWLSKSLLELSSWSDADGMPNEATRFLEIIDNQNLPGRNIARAKLRARELRASES</sequence>
<accession>A0A7X1B0J6</accession>
<organism evidence="2 3">
    <name type="scientific">Puniceicoccus vermicola</name>
    <dbReference type="NCBI Taxonomy" id="388746"/>
    <lineage>
        <taxon>Bacteria</taxon>
        <taxon>Pseudomonadati</taxon>
        <taxon>Verrucomicrobiota</taxon>
        <taxon>Opitutia</taxon>
        <taxon>Puniceicoccales</taxon>
        <taxon>Puniceicoccaceae</taxon>
        <taxon>Puniceicoccus</taxon>
    </lineage>
</organism>
<dbReference type="AlphaFoldDB" id="A0A7X1B0J6"/>
<keyword evidence="1" id="KW-0802">TPR repeat</keyword>
<dbReference type="Proteomes" id="UP000525652">
    <property type="component" value="Unassembled WGS sequence"/>
</dbReference>
<gene>
    <name evidence="2" type="ORF">H5P30_10720</name>
</gene>
<name>A0A7X1B0J6_9BACT</name>
<dbReference type="SUPFAM" id="SSF48452">
    <property type="entry name" value="TPR-like"/>
    <property type="match status" value="1"/>
</dbReference>
<dbReference type="InterPro" id="IPR011990">
    <property type="entry name" value="TPR-like_helical_dom_sf"/>
</dbReference>
<dbReference type="Pfam" id="PF13181">
    <property type="entry name" value="TPR_8"/>
    <property type="match status" value="1"/>
</dbReference>
<dbReference type="Pfam" id="PF13174">
    <property type="entry name" value="TPR_6"/>
    <property type="match status" value="1"/>
</dbReference>